<comment type="caution">
    <text evidence="1">The sequence shown here is derived from an EMBL/GenBank/DDBJ whole genome shotgun (WGS) entry which is preliminary data.</text>
</comment>
<protein>
    <submittedName>
        <fullName evidence="1">Uncharacterized protein</fullName>
    </submittedName>
</protein>
<evidence type="ECO:0000313" key="1">
    <source>
        <dbReference type="EMBL" id="KAH1030479.1"/>
    </source>
</evidence>
<name>A0A9D3U5V8_9ROSI</name>
<dbReference type="Proteomes" id="UP000828251">
    <property type="component" value="Unassembled WGS sequence"/>
</dbReference>
<dbReference type="EMBL" id="JAIQCV010000013">
    <property type="protein sequence ID" value="KAH1030479.1"/>
    <property type="molecule type" value="Genomic_DNA"/>
</dbReference>
<sequence length="101" mass="11441">MVNRSEPIEGVPSIVTSLSNDEFNKSEREEELNDFDGFDCAISDHVFNNAGMNVCDRVRINLDSLNMDDIQLGELSEKLNSVHESEIYKSLVIEMLFKTVV</sequence>
<proteinExistence type="predicted"/>
<organism evidence="1 2">
    <name type="scientific">Gossypium stocksii</name>
    <dbReference type="NCBI Taxonomy" id="47602"/>
    <lineage>
        <taxon>Eukaryota</taxon>
        <taxon>Viridiplantae</taxon>
        <taxon>Streptophyta</taxon>
        <taxon>Embryophyta</taxon>
        <taxon>Tracheophyta</taxon>
        <taxon>Spermatophyta</taxon>
        <taxon>Magnoliopsida</taxon>
        <taxon>eudicotyledons</taxon>
        <taxon>Gunneridae</taxon>
        <taxon>Pentapetalae</taxon>
        <taxon>rosids</taxon>
        <taxon>malvids</taxon>
        <taxon>Malvales</taxon>
        <taxon>Malvaceae</taxon>
        <taxon>Malvoideae</taxon>
        <taxon>Gossypium</taxon>
    </lineage>
</organism>
<dbReference type="AlphaFoldDB" id="A0A9D3U5V8"/>
<evidence type="ECO:0000313" key="2">
    <source>
        <dbReference type="Proteomes" id="UP000828251"/>
    </source>
</evidence>
<gene>
    <name evidence="1" type="ORF">J1N35_042653</name>
</gene>
<keyword evidence="2" id="KW-1185">Reference proteome</keyword>
<reference evidence="1 2" key="1">
    <citation type="journal article" date="2021" name="Plant Biotechnol. J.">
        <title>Multi-omics assisted identification of the key and species-specific regulatory components of drought-tolerant mechanisms in Gossypium stocksii.</title>
        <authorList>
            <person name="Yu D."/>
            <person name="Ke L."/>
            <person name="Zhang D."/>
            <person name="Wu Y."/>
            <person name="Sun Y."/>
            <person name="Mei J."/>
            <person name="Sun J."/>
            <person name="Sun Y."/>
        </authorList>
    </citation>
    <scope>NUCLEOTIDE SEQUENCE [LARGE SCALE GENOMIC DNA]</scope>
    <source>
        <strain evidence="2">cv. E1</strain>
        <tissue evidence="1">Leaf</tissue>
    </source>
</reference>
<accession>A0A9D3U5V8</accession>